<evidence type="ECO:0000313" key="2">
    <source>
        <dbReference type="Proteomes" id="UP000184428"/>
    </source>
</evidence>
<dbReference type="SUPFAM" id="SSF63829">
    <property type="entry name" value="Calcium-dependent phosphotriesterase"/>
    <property type="match status" value="1"/>
</dbReference>
<reference evidence="1 2" key="1">
    <citation type="submission" date="2016-12" db="EMBL/GenBank/DDBJ databases">
        <authorList>
            <person name="Song W.-J."/>
            <person name="Kurnit D.M."/>
        </authorList>
    </citation>
    <scope>NUCLEOTIDE SEQUENCE [LARGE SCALE GENOMIC DNA]</scope>
    <source>
        <strain evidence="1 2">DSM 43162</strain>
    </source>
</reference>
<dbReference type="Pfam" id="PF20129">
    <property type="entry name" value="DUF6519"/>
    <property type="match status" value="3"/>
</dbReference>
<accession>A0A1M7S3D9</accession>
<sequence>MYLDLSRSTFRPERGYAGVVTEQGRVTVDADANEALDIALDRERRTLGDLVGRCGVPDDGDAFRISAVDGDLLIHPGRIYVDGIAVEATTAPVRVTGTASEGLTVEHRQLDGRDLASCEWLLLTADGPPRPVRLRTAEGTTVTFDQELTDQERAAAEAGTATVRRSASYTRQPFAASLSMVVEPAGDCPRVELPDGAWLVYLEAWERSVTALEDPALLEPALGGADTSARRQVVWQVRLHQPATGEPAGAPLRQAPRGRLAARAVPTAVAPDDCTIPAAGGYRRLENQLYRVEIHRPVTADRPATFVWSRENGSVEARWVDVDAAHRLVVDSTGPDREHGFTPGDWVEVTDRGHELRGEPGVLVRLGQVEGSALSVELPEDQVPQLADFPDIPRLRRWEGPEQDVVPDVQIPLEDGIEIRFALEEGEELSNGDHWLIPARTVTADVEWPTAEGTPLLRRPVGPTRARGALAELQVADGAVVDIRDCRPTFRPLTDLRADHVGYVPDDGVLSGVDTVQEALDRLSRARNLVHHNRHLHGWGIVCGLRLSCDAEDPEGERRHALVEPGYALDRDGRDLDLEETLRVDARDLADRVPGALDDDASGSISLVLRRSAVGVEVAGAPHRPRRGLELLNGTIVGRFLTDCLYPLRDDVQAVLDELRESDGGPPGLARLRSSTTSLVAVLAAPASRGSVHLSRAEHIRLAALHQRLRARLHSRVSCGLLDGARPYPEYPAHLAAFDDRLQTVHTRPHSRIYWRPRTPHFVAIGGARGPVLHLYDAEADRMLFAVNVLSGADPATERASVRSPVAAVVFRGSNEVTVAVVQGEDTLLRTGRITGETVAWGELRTVCAVRITALAVDPQDPDRLWAVGVDRGLFHLARDEDESRPDPVVPFAAFGDLVVDARGRLYLSVRSEQRPDRFDRVAVVNRGPDPGTFMAEMIGMGRGGADGLTVIEDGDQLWLITVLDGDQPGRKQVTVFDPRTGGASGTTIPLAATTASLSTLPGNGAAVLTTEDNHGLYVLRVTFRGEPGATPLPTPAGPSSVVAVPGSARREPAVAVLSGLGGAVTVYPEQVLRNPPELPVDERVRYWRAASEAFADLSGAVAQHLKDCFFDQLIPDCPDDGSDGNGSDVVLGWVSFRGGQVDRVCNSSGRRYAGSFPTVARWLSIVPVGPLLGWAVEAAACYVVPRTYRSPEREPDTGPGAPMGRLRAVVLRGLLEQFERLDPSQLLVAVQRELGDVLGRAELEIETTQQPARRVSRRPFFRRRVIRRVIGRRKPDPALGVEELRREMRDRDRIIDELRAQLADVAEANRVILSRLGDEPS</sequence>
<gene>
    <name evidence="1" type="ORF">SAMN05660350_00442</name>
</gene>
<evidence type="ECO:0000313" key="1">
    <source>
        <dbReference type="EMBL" id="SHN52941.1"/>
    </source>
</evidence>
<protein>
    <submittedName>
        <fullName evidence="1">Uncharacterized protein</fullName>
    </submittedName>
</protein>
<dbReference type="RefSeq" id="WP_072912370.1">
    <property type="nucleotide sequence ID" value="NZ_FRDM01000001.1"/>
</dbReference>
<proteinExistence type="predicted"/>
<organism evidence="1 2">
    <name type="scientific">Geodermatophilus obscurus</name>
    <dbReference type="NCBI Taxonomy" id="1861"/>
    <lineage>
        <taxon>Bacteria</taxon>
        <taxon>Bacillati</taxon>
        <taxon>Actinomycetota</taxon>
        <taxon>Actinomycetes</taxon>
        <taxon>Geodermatophilales</taxon>
        <taxon>Geodermatophilaceae</taxon>
        <taxon>Geodermatophilus</taxon>
    </lineage>
</organism>
<dbReference type="InterPro" id="IPR045392">
    <property type="entry name" value="DUF6519"/>
</dbReference>
<dbReference type="Proteomes" id="UP000184428">
    <property type="component" value="Unassembled WGS sequence"/>
</dbReference>
<name>A0A1M7S3D9_9ACTN</name>
<dbReference type="EMBL" id="FRDM01000001">
    <property type="protein sequence ID" value="SHN52941.1"/>
    <property type="molecule type" value="Genomic_DNA"/>
</dbReference>
<dbReference type="OrthoDB" id="134981at2"/>